<reference evidence="10 11" key="1">
    <citation type="journal article" date="2016" name="Sci. Rep.">
        <title>Metabolic traits of an uncultured archaeal lineage -MSBL1- from brine pools of the Red Sea.</title>
        <authorList>
            <person name="Mwirichia R."/>
            <person name="Alam I."/>
            <person name="Rashid M."/>
            <person name="Vinu M."/>
            <person name="Ba-Alawi W."/>
            <person name="Anthony Kamau A."/>
            <person name="Kamanda Ngugi D."/>
            <person name="Goker M."/>
            <person name="Klenk H.P."/>
            <person name="Bajic V."/>
            <person name="Stingl U."/>
        </authorList>
    </citation>
    <scope>NUCLEOTIDE SEQUENCE [LARGE SCALE GENOMIC DNA]</scope>
    <source>
        <strain evidence="10">SCGC-AAA261F19</strain>
    </source>
</reference>
<comment type="caution">
    <text evidence="10">The sequence shown here is derived from an EMBL/GenBank/DDBJ whole genome shotgun (WGS) entry which is preliminary data.</text>
</comment>
<dbReference type="PROSITE" id="PS00815">
    <property type="entry name" value="AIPM_HOMOCIT_SYNTH_1"/>
    <property type="match status" value="1"/>
</dbReference>
<comment type="pathway">
    <text evidence="2">Amino-acid biosynthesis; L-leucine biosynthesis; L-leucine from 3-methyl-2-oxobutanoate: step 1/4.</text>
</comment>
<evidence type="ECO:0000313" key="10">
    <source>
        <dbReference type="EMBL" id="KXB02163.1"/>
    </source>
</evidence>
<keyword evidence="11" id="KW-1185">Reference proteome</keyword>
<keyword evidence="6" id="KW-0100">Branched-chain amino acid biosynthesis</keyword>
<feature type="non-terminal residue" evidence="10">
    <location>
        <position position="170"/>
    </location>
</feature>
<accession>A0A133V6X0</accession>
<evidence type="ECO:0000256" key="4">
    <source>
        <dbReference type="ARBA" id="ARBA00022605"/>
    </source>
</evidence>
<feature type="domain" description="Pyruvate carboxyltransferase" evidence="9">
    <location>
        <begin position="23"/>
        <end position="170"/>
    </location>
</feature>
<dbReference type="PANTHER" id="PTHR10277">
    <property type="entry name" value="HOMOCITRATE SYNTHASE-RELATED"/>
    <property type="match status" value="1"/>
</dbReference>
<evidence type="ECO:0000256" key="3">
    <source>
        <dbReference type="ARBA" id="ARBA00012973"/>
    </source>
</evidence>
<organism evidence="10 11">
    <name type="scientific">candidate division MSBL1 archaeon SCGC-AAA261F19</name>
    <dbReference type="NCBI Taxonomy" id="1698275"/>
    <lineage>
        <taxon>Archaea</taxon>
        <taxon>Methanobacteriati</taxon>
        <taxon>Methanobacteriota</taxon>
        <taxon>candidate division MSBL1</taxon>
    </lineage>
</organism>
<comment type="function">
    <text evidence="1">Catalyzes the condensation of the acetyl group of acetyl-CoA with 3-methyl-2-oxobutanoate (2-oxoisovalerate) to form 3-carboxy-3-hydroxy-4-methylpentanoate (2-isopropylmalate).</text>
</comment>
<dbReference type="InterPro" id="IPR013785">
    <property type="entry name" value="Aldolase_TIM"/>
</dbReference>
<dbReference type="InterPro" id="IPR000891">
    <property type="entry name" value="PYR_CT"/>
</dbReference>
<dbReference type="GO" id="GO:0003852">
    <property type="term" value="F:2-isopropylmalate synthase activity"/>
    <property type="evidence" value="ECO:0007669"/>
    <property type="project" value="UniProtKB-EC"/>
</dbReference>
<evidence type="ECO:0000313" key="11">
    <source>
        <dbReference type="Proteomes" id="UP000070565"/>
    </source>
</evidence>
<comment type="similarity">
    <text evidence="8">Belongs to the alpha-IPM synthase/homocitrate synthase family.</text>
</comment>
<evidence type="ECO:0000256" key="6">
    <source>
        <dbReference type="ARBA" id="ARBA00023304"/>
    </source>
</evidence>
<dbReference type="Proteomes" id="UP000070565">
    <property type="component" value="Unassembled WGS sequence"/>
</dbReference>
<evidence type="ECO:0000256" key="1">
    <source>
        <dbReference type="ARBA" id="ARBA00003715"/>
    </source>
</evidence>
<dbReference type="InterPro" id="IPR050073">
    <property type="entry name" value="2-IPM_HCS-like"/>
</dbReference>
<dbReference type="EMBL" id="LHXZ01000069">
    <property type="protein sequence ID" value="KXB02163.1"/>
    <property type="molecule type" value="Genomic_DNA"/>
</dbReference>
<evidence type="ECO:0000256" key="7">
    <source>
        <dbReference type="ARBA" id="ARBA00029993"/>
    </source>
</evidence>
<dbReference type="Pfam" id="PF00682">
    <property type="entry name" value="HMGL-like"/>
    <property type="match status" value="1"/>
</dbReference>
<dbReference type="Gene3D" id="3.20.20.70">
    <property type="entry name" value="Aldolase class I"/>
    <property type="match status" value="1"/>
</dbReference>
<keyword evidence="5 8" id="KW-0808">Transferase</keyword>
<dbReference type="PANTHER" id="PTHR10277:SF9">
    <property type="entry name" value="2-ISOPROPYLMALATE SYNTHASE 1, CHLOROPLASTIC-RELATED"/>
    <property type="match status" value="1"/>
</dbReference>
<evidence type="ECO:0000256" key="5">
    <source>
        <dbReference type="ARBA" id="ARBA00022679"/>
    </source>
</evidence>
<dbReference type="AlphaFoldDB" id="A0A133V6X0"/>
<evidence type="ECO:0000256" key="2">
    <source>
        <dbReference type="ARBA" id="ARBA00004689"/>
    </source>
</evidence>
<proteinExistence type="inferred from homology"/>
<protein>
    <recommendedName>
        <fullName evidence="3">2-isopropylmalate synthase</fullName>
        <ecNumber evidence="3">2.3.3.13</ecNumber>
    </recommendedName>
    <alternativeName>
        <fullName evidence="7">Alpha-IPM synthase</fullName>
    </alternativeName>
</protein>
<dbReference type="GO" id="GO:0009098">
    <property type="term" value="P:L-leucine biosynthetic process"/>
    <property type="evidence" value="ECO:0007669"/>
    <property type="project" value="TreeGrafter"/>
</dbReference>
<dbReference type="EC" id="2.3.3.13" evidence="3"/>
<dbReference type="PROSITE" id="PS50991">
    <property type="entry name" value="PYR_CT"/>
    <property type="match status" value="1"/>
</dbReference>
<name>A0A133V6X0_9EURY</name>
<dbReference type="SUPFAM" id="SSF51569">
    <property type="entry name" value="Aldolase"/>
    <property type="match status" value="1"/>
</dbReference>
<evidence type="ECO:0000259" key="9">
    <source>
        <dbReference type="PROSITE" id="PS50991"/>
    </source>
</evidence>
<sequence>MEKGFVSLFAKEKRKELDLPERVSIFDTTLRDGEQTPGVSFTPNQKLHIAQQLDELGVDVIEAGFPIVSEGEKESVAKIAGEGLKAEICGLARCSDEDIEAALSCDVDSIHLFIATSDIHLEKKLGLSKNEALERAVESVEKANDQGVLIEFSAEDATRTDLDYLKEVYR</sequence>
<evidence type="ECO:0000256" key="8">
    <source>
        <dbReference type="RuleBase" id="RU003523"/>
    </source>
</evidence>
<keyword evidence="4" id="KW-0028">Amino-acid biosynthesis</keyword>
<dbReference type="InterPro" id="IPR002034">
    <property type="entry name" value="AIPM/Hcit_synth_CS"/>
</dbReference>
<gene>
    <name evidence="10" type="ORF">AKJ45_03665</name>
</gene>